<dbReference type="PANTHER" id="PTHR10890:SF3">
    <property type="entry name" value="CYSTEINE--TRNA LIGASE, CYTOPLASMIC"/>
    <property type="match status" value="1"/>
</dbReference>
<keyword evidence="13" id="KW-1185">Reference proteome</keyword>
<dbReference type="CDD" id="cd00672">
    <property type="entry name" value="CysRS_core"/>
    <property type="match status" value="1"/>
</dbReference>
<dbReference type="EC" id="6.1.1.16" evidence="10"/>
<dbReference type="Gene3D" id="1.20.120.1910">
    <property type="entry name" value="Cysteine-tRNA ligase, C-terminal anti-codon recognition domain"/>
    <property type="match status" value="1"/>
</dbReference>
<keyword evidence="6 10" id="KW-0862">Zinc</keyword>
<evidence type="ECO:0000313" key="12">
    <source>
        <dbReference type="EMBL" id="WPX97924.1"/>
    </source>
</evidence>
<protein>
    <recommendedName>
        <fullName evidence="10">Cysteine--tRNA ligase</fullName>
        <ecNumber evidence="10">6.1.1.16</ecNumber>
    </recommendedName>
    <alternativeName>
        <fullName evidence="10">Cysteinyl-tRNA synthetase</fullName>
        <shortName evidence="10">CysRS</shortName>
    </alternativeName>
</protein>
<evidence type="ECO:0000256" key="3">
    <source>
        <dbReference type="ARBA" id="ARBA00022598"/>
    </source>
</evidence>
<comment type="subunit">
    <text evidence="2 10">Monomer.</text>
</comment>
<dbReference type="InterPro" id="IPR032678">
    <property type="entry name" value="tRNA-synt_1_cat_dom"/>
</dbReference>
<name>A0ABZ0UQE3_9RICK</name>
<dbReference type="InterPro" id="IPR009080">
    <property type="entry name" value="tRNAsynth_Ia_anticodon-bd"/>
</dbReference>
<dbReference type="SUPFAM" id="SSF47323">
    <property type="entry name" value="Anticodon-binding domain of a subclass of class I aminoacyl-tRNA synthetases"/>
    <property type="match status" value="1"/>
</dbReference>
<evidence type="ECO:0000256" key="9">
    <source>
        <dbReference type="ARBA" id="ARBA00023146"/>
    </source>
</evidence>
<evidence type="ECO:0000256" key="5">
    <source>
        <dbReference type="ARBA" id="ARBA00022741"/>
    </source>
</evidence>
<dbReference type="HAMAP" id="MF_00041">
    <property type="entry name" value="Cys_tRNA_synth"/>
    <property type="match status" value="1"/>
</dbReference>
<feature type="binding site" evidence="10">
    <location>
        <position position="211"/>
    </location>
    <ligand>
        <name>Zn(2+)</name>
        <dbReference type="ChEBI" id="CHEBI:29105"/>
    </ligand>
</feature>
<sequence length="492" mass="56980">MILKLTNSHSGKLESFIPLDPTRISMYVCGPTVYDIPHIGNLRSAVVYDLLFRVLLSLYPNVTYVRNITDIDDKIILKAIELGISTSDLTEKIKKEYKHSLKRLHCLEPEHEPHATSHLHEMFEVIRELLNKGYAYQNEDGIFFKVNSYNRYGSLSHRKIEEMVHGSRKQFIAQKKDIVDFALWKNEKIGEEKYSFDSPWGRGRPGWHTECVAMSRKYLSNSFDIHGGGIDLLFPHHENELAQAKCLNYDEQYAKYWLHNGFITVKGEKMSKSLGNIISLDNIELPIIFGNVIRFFYLSTNYRKPLDYNSTAVKNAFRSIYKISVVVDLLLDNEMIQEHFKKYAYNLENINLKELRKNNTTSGKYKDVLKALCDDINSSLAISYIQQESTSLSKKIRTSSICIEECIDFFSSLILLGFNIMEFSKIKIFVEKIEDTKGTSCEELIKLAQTRQTLRNNKLWEQGDNIKSQIEDAGYSISDHEDGNFTLHKKLW</sequence>
<dbReference type="GO" id="GO:0016874">
    <property type="term" value="F:ligase activity"/>
    <property type="evidence" value="ECO:0007669"/>
    <property type="project" value="UniProtKB-KW"/>
</dbReference>
<proteinExistence type="inferred from homology"/>
<accession>A0ABZ0UQE3</accession>
<dbReference type="Pfam" id="PF01406">
    <property type="entry name" value="tRNA-synt_1e"/>
    <property type="match status" value="1"/>
</dbReference>
<gene>
    <name evidence="10" type="primary">cysS</name>
    <name evidence="12" type="ORF">Fokcrypt_00448</name>
</gene>
<evidence type="ECO:0000256" key="6">
    <source>
        <dbReference type="ARBA" id="ARBA00022833"/>
    </source>
</evidence>
<dbReference type="NCBIfam" id="TIGR00435">
    <property type="entry name" value="cysS"/>
    <property type="match status" value="1"/>
</dbReference>
<dbReference type="PRINTS" id="PR00983">
    <property type="entry name" value="TRNASYNTHCYS"/>
</dbReference>
<comment type="similarity">
    <text evidence="1 10">Belongs to the class-I aminoacyl-tRNA synthetase family.</text>
</comment>
<keyword evidence="10" id="KW-0963">Cytoplasm</keyword>
<comment type="cofactor">
    <cofactor evidence="10">
        <name>Zn(2+)</name>
        <dbReference type="ChEBI" id="CHEBI:29105"/>
    </cofactor>
    <text evidence="10">Binds 1 zinc ion per subunit.</text>
</comment>
<keyword evidence="5 10" id="KW-0547">Nucleotide-binding</keyword>
<dbReference type="InterPro" id="IPR014729">
    <property type="entry name" value="Rossmann-like_a/b/a_fold"/>
</dbReference>
<dbReference type="PANTHER" id="PTHR10890">
    <property type="entry name" value="CYSTEINYL-TRNA SYNTHETASE"/>
    <property type="match status" value="1"/>
</dbReference>
<dbReference type="Gene3D" id="3.40.50.620">
    <property type="entry name" value="HUPs"/>
    <property type="match status" value="1"/>
</dbReference>
<feature type="binding site" evidence="10">
    <location>
        <position position="29"/>
    </location>
    <ligand>
        <name>Zn(2+)</name>
        <dbReference type="ChEBI" id="CHEBI:29105"/>
    </ligand>
</feature>
<keyword evidence="4 10" id="KW-0479">Metal-binding</keyword>
<organism evidence="12 13">
    <name type="scientific">Candidatus Fokinia crypta</name>
    <dbReference type="NCBI Taxonomy" id="1920990"/>
    <lineage>
        <taxon>Bacteria</taxon>
        <taxon>Pseudomonadati</taxon>
        <taxon>Pseudomonadota</taxon>
        <taxon>Alphaproteobacteria</taxon>
        <taxon>Rickettsiales</taxon>
        <taxon>Candidatus Midichloriaceae</taxon>
        <taxon>Candidatus Fokinia</taxon>
    </lineage>
</organism>
<dbReference type="InterPro" id="IPR024909">
    <property type="entry name" value="Cys-tRNA/MSH_ligase"/>
</dbReference>
<evidence type="ECO:0000259" key="11">
    <source>
        <dbReference type="Pfam" id="PF01406"/>
    </source>
</evidence>
<feature type="short sequence motif" description="'KMSKS' region" evidence="10">
    <location>
        <begin position="269"/>
        <end position="273"/>
    </location>
</feature>
<keyword evidence="3 10" id="KW-0436">Ligase</keyword>
<dbReference type="RefSeq" id="WP_323721903.1">
    <property type="nucleotide sequence ID" value="NZ_CP110343.1"/>
</dbReference>
<keyword evidence="8 10" id="KW-0648">Protein biosynthesis</keyword>
<dbReference type="EMBL" id="CP110343">
    <property type="protein sequence ID" value="WPX97924.1"/>
    <property type="molecule type" value="Genomic_DNA"/>
</dbReference>
<evidence type="ECO:0000256" key="1">
    <source>
        <dbReference type="ARBA" id="ARBA00005594"/>
    </source>
</evidence>
<evidence type="ECO:0000256" key="10">
    <source>
        <dbReference type="HAMAP-Rule" id="MF_00041"/>
    </source>
</evidence>
<evidence type="ECO:0000256" key="4">
    <source>
        <dbReference type="ARBA" id="ARBA00022723"/>
    </source>
</evidence>
<feature type="binding site" evidence="10">
    <location>
        <position position="240"/>
    </location>
    <ligand>
        <name>Zn(2+)</name>
        <dbReference type="ChEBI" id="CHEBI:29105"/>
    </ligand>
</feature>
<reference evidence="12" key="1">
    <citation type="submission" date="2022-10" db="EMBL/GenBank/DDBJ databases">
        <title>Host association and intracellularity evolved multiple times independently in the Rickettsiales.</title>
        <authorList>
            <person name="Castelli M."/>
            <person name="Nardi T."/>
            <person name="Gammuto L."/>
            <person name="Bellinzona G."/>
            <person name="Sabaneyeva E."/>
            <person name="Potekhin A."/>
            <person name="Serra V."/>
            <person name="Petroni G."/>
            <person name="Sassera D."/>
        </authorList>
    </citation>
    <scope>NUCLEOTIDE SEQUENCE [LARGE SCALE GENOMIC DNA]</scope>
    <source>
        <strain evidence="12">US_Bl 11III1</strain>
    </source>
</reference>
<feature type="domain" description="tRNA synthetases class I catalytic" evidence="11">
    <location>
        <begin position="17"/>
        <end position="316"/>
    </location>
</feature>
<dbReference type="Proteomes" id="UP001325140">
    <property type="component" value="Chromosome"/>
</dbReference>
<evidence type="ECO:0000256" key="7">
    <source>
        <dbReference type="ARBA" id="ARBA00022840"/>
    </source>
</evidence>
<feature type="binding site" evidence="10">
    <location>
        <position position="272"/>
    </location>
    <ligand>
        <name>ATP</name>
        <dbReference type="ChEBI" id="CHEBI:30616"/>
    </ligand>
</feature>
<dbReference type="SUPFAM" id="SSF52374">
    <property type="entry name" value="Nucleotidylyl transferase"/>
    <property type="match status" value="1"/>
</dbReference>
<evidence type="ECO:0000256" key="8">
    <source>
        <dbReference type="ARBA" id="ARBA00022917"/>
    </source>
</evidence>
<keyword evidence="9 10" id="KW-0030">Aminoacyl-tRNA synthetase</keyword>
<feature type="binding site" evidence="10">
    <location>
        <position position="236"/>
    </location>
    <ligand>
        <name>Zn(2+)</name>
        <dbReference type="ChEBI" id="CHEBI:29105"/>
    </ligand>
</feature>
<dbReference type="InterPro" id="IPR015803">
    <property type="entry name" value="Cys-tRNA-ligase"/>
</dbReference>
<comment type="catalytic activity">
    <reaction evidence="10">
        <text>tRNA(Cys) + L-cysteine + ATP = L-cysteinyl-tRNA(Cys) + AMP + diphosphate</text>
        <dbReference type="Rhea" id="RHEA:17773"/>
        <dbReference type="Rhea" id="RHEA-COMP:9661"/>
        <dbReference type="Rhea" id="RHEA-COMP:9679"/>
        <dbReference type="ChEBI" id="CHEBI:30616"/>
        <dbReference type="ChEBI" id="CHEBI:33019"/>
        <dbReference type="ChEBI" id="CHEBI:35235"/>
        <dbReference type="ChEBI" id="CHEBI:78442"/>
        <dbReference type="ChEBI" id="CHEBI:78517"/>
        <dbReference type="ChEBI" id="CHEBI:456215"/>
        <dbReference type="EC" id="6.1.1.16"/>
    </reaction>
</comment>
<comment type="subcellular location">
    <subcellularLocation>
        <location evidence="10">Cytoplasm</location>
    </subcellularLocation>
</comment>
<keyword evidence="7 10" id="KW-0067">ATP-binding</keyword>
<feature type="short sequence motif" description="'HIGH' region" evidence="10">
    <location>
        <begin position="31"/>
        <end position="41"/>
    </location>
</feature>
<evidence type="ECO:0000256" key="2">
    <source>
        <dbReference type="ARBA" id="ARBA00011245"/>
    </source>
</evidence>
<evidence type="ECO:0000313" key="13">
    <source>
        <dbReference type="Proteomes" id="UP001325140"/>
    </source>
</evidence>